<dbReference type="Gene3D" id="3.30.450.20">
    <property type="entry name" value="PAS domain"/>
    <property type="match status" value="1"/>
</dbReference>
<dbReference type="FunFam" id="3.30.70.270:FF:000001">
    <property type="entry name" value="Diguanylate cyclase domain protein"/>
    <property type="match status" value="1"/>
</dbReference>
<dbReference type="InterPro" id="IPR000014">
    <property type="entry name" value="PAS"/>
</dbReference>
<sequence>MGRNLVSNFISRKYRDSVGKVLSDALNGKETANFEFPLFSKSGEQIDVLLNSTTRRNASGEAVGVIGVGQDVTEQKRANDLIWKQAHYDILTGLPNRRMARDRLEETIKKSRRTGLPFALLMLDIDRFKEVNDALGHAQGDLLLVEIGRRITKCVRESDTVSRLGGDEFAIILSDLEQIEKSGHVAQKIIEALAMPFRLGDNTSFVSASMGITLSPNDAVDSDTLRVNADEAMYLAKKSGGNRVCHYTKALRKSNETRRRMLSDLRGALLKKQIKVQYQPIVEIATGKIFKAEALMRWQHPEFGVVEPKRFIPLAEESGLIHELGDWIFQEATREVARWRELFDPKFQVSVNVSPVQFRQNGKSHEPLWIRHLRREDLSGRSLIVEITEGVLVKAEMSVKENLLLLRKAGIQVALDDFGTGYSSLAYLKTFDIDYLKIDQSFVRNMGADTDDQALCEGIIVMAHKLGLKVIAEGGETEKQLSILESFGCDYAQGWLYSKAVTAENLEIILQKQADAALPVSGRALTPTG</sequence>
<dbReference type="SUPFAM" id="SSF141868">
    <property type="entry name" value="EAL domain-like"/>
    <property type="match status" value="1"/>
</dbReference>
<dbReference type="SUPFAM" id="SSF55785">
    <property type="entry name" value="PYP-like sensor domain (PAS domain)"/>
    <property type="match status" value="1"/>
</dbReference>
<evidence type="ECO:0000259" key="1">
    <source>
        <dbReference type="PROSITE" id="PS50113"/>
    </source>
</evidence>
<evidence type="ECO:0000313" key="5">
    <source>
        <dbReference type="Proteomes" id="UP000004688"/>
    </source>
</evidence>
<dbReference type="SUPFAM" id="SSF55073">
    <property type="entry name" value="Nucleotide cyclase"/>
    <property type="match status" value="1"/>
</dbReference>
<dbReference type="EMBL" id="CP003742">
    <property type="protein sequence ID" value="AGI71074.1"/>
    <property type="molecule type" value="Genomic_DNA"/>
</dbReference>
<dbReference type="CDD" id="cd01948">
    <property type="entry name" value="EAL"/>
    <property type="match status" value="1"/>
</dbReference>
<dbReference type="CDD" id="cd01949">
    <property type="entry name" value="GGDEF"/>
    <property type="match status" value="1"/>
</dbReference>
<dbReference type="SMART" id="SM00086">
    <property type="entry name" value="PAC"/>
    <property type="match status" value="1"/>
</dbReference>
<dbReference type="InterPro" id="IPR000700">
    <property type="entry name" value="PAS-assoc_C"/>
</dbReference>
<dbReference type="AlphaFoldDB" id="M9REQ3"/>
<feature type="domain" description="GGDEF" evidence="3">
    <location>
        <begin position="116"/>
        <end position="249"/>
    </location>
</feature>
<dbReference type="Proteomes" id="UP000004688">
    <property type="component" value="Chromosome"/>
</dbReference>
<dbReference type="InterPro" id="IPR052155">
    <property type="entry name" value="Biofilm_reg_signaling"/>
</dbReference>
<dbReference type="NCBIfam" id="TIGR00229">
    <property type="entry name" value="sensory_box"/>
    <property type="match status" value="1"/>
</dbReference>
<dbReference type="Gene3D" id="3.30.70.270">
    <property type="match status" value="1"/>
</dbReference>
<dbReference type="HOGENOM" id="CLU_000445_70_50_5"/>
<dbReference type="SMART" id="SM00052">
    <property type="entry name" value="EAL"/>
    <property type="match status" value="1"/>
</dbReference>
<dbReference type="PANTHER" id="PTHR44757:SF2">
    <property type="entry name" value="BIOFILM ARCHITECTURE MAINTENANCE PROTEIN MBAA"/>
    <property type="match status" value="1"/>
</dbReference>
<dbReference type="PROSITE" id="PS50883">
    <property type="entry name" value="EAL"/>
    <property type="match status" value="1"/>
</dbReference>
<dbReference type="PANTHER" id="PTHR44757">
    <property type="entry name" value="DIGUANYLATE CYCLASE DGCP"/>
    <property type="match status" value="1"/>
</dbReference>
<evidence type="ECO:0000313" key="4">
    <source>
        <dbReference type="EMBL" id="AGI71074.1"/>
    </source>
</evidence>
<reference evidence="4 5" key="1">
    <citation type="journal article" date="2013" name="PLoS ONE">
        <title>Poles Apart: Arctic and Antarctic Octadecabacter strains Share High Genome Plasticity and a New Type of Xanthorhodopsin.</title>
        <authorList>
            <person name="Vollmers J."/>
            <person name="Voget S."/>
            <person name="Dietrich S."/>
            <person name="Gollnow K."/>
            <person name="Smits M."/>
            <person name="Meyer K."/>
            <person name="Brinkhoff T."/>
            <person name="Simon M."/>
            <person name="Daniel R."/>
        </authorList>
    </citation>
    <scope>NUCLEOTIDE SEQUENCE [LARGE SCALE GENOMIC DNA]</scope>
    <source>
        <strain evidence="4 5">238</strain>
    </source>
</reference>
<dbReference type="KEGG" id="oar:OA238_c08610"/>
<dbReference type="Gene3D" id="3.20.20.450">
    <property type="entry name" value="EAL domain"/>
    <property type="match status" value="1"/>
</dbReference>
<feature type="domain" description="EAL" evidence="2">
    <location>
        <begin position="258"/>
        <end position="514"/>
    </location>
</feature>
<gene>
    <name evidence="4" type="ORF">OA238_c08610</name>
</gene>
<evidence type="ECO:0000259" key="2">
    <source>
        <dbReference type="PROSITE" id="PS50883"/>
    </source>
</evidence>
<dbReference type="PROSITE" id="PS50113">
    <property type="entry name" value="PAC"/>
    <property type="match status" value="1"/>
</dbReference>
<keyword evidence="5" id="KW-1185">Reference proteome</keyword>
<dbReference type="GO" id="GO:0003824">
    <property type="term" value="F:catalytic activity"/>
    <property type="evidence" value="ECO:0007669"/>
    <property type="project" value="UniProtKB-ARBA"/>
</dbReference>
<accession>M9REQ3</accession>
<protein>
    <submittedName>
        <fullName evidence="4">Putative signaling protein</fullName>
    </submittedName>
</protein>
<dbReference type="InterPro" id="IPR035919">
    <property type="entry name" value="EAL_sf"/>
</dbReference>
<dbReference type="InterPro" id="IPR043128">
    <property type="entry name" value="Rev_trsase/Diguanyl_cyclase"/>
</dbReference>
<dbReference type="eggNOG" id="COG5001">
    <property type="taxonomic scope" value="Bacteria"/>
</dbReference>
<dbReference type="Pfam" id="PF00990">
    <property type="entry name" value="GGDEF"/>
    <property type="match status" value="1"/>
</dbReference>
<dbReference type="PROSITE" id="PS50887">
    <property type="entry name" value="GGDEF"/>
    <property type="match status" value="1"/>
</dbReference>
<dbReference type="STRING" id="391616.OA238_c08610"/>
<dbReference type="SMART" id="SM00267">
    <property type="entry name" value="GGDEF"/>
    <property type="match status" value="1"/>
</dbReference>
<dbReference type="InterPro" id="IPR001633">
    <property type="entry name" value="EAL_dom"/>
</dbReference>
<feature type="domain" description="PAC" evidence="1">
    <location>
        <begin position="32"/>
        <end position="84"/>
    </location>
</feature>
<proteinExistence type="predicted"/>
<dbReference type="InterPro" id="IPR000160">
    <property type="entry name" value="GGDEF_dom"/>
</dbReference>
<dbReference type="NCBIfam" id="TIGR00254">
    <property type="entry name" value="GGDEF"/>
    <property type="match status" value="1"/>
</dbReference>
<dbReference type="Pfam" id="PF00563">
    <property type="entry name" value="EAL"/>
    <property type="match status" value="1"/>
</dbReference>
<dbReference type="InterPro" id="IPR029787">
    <property type="entry name" value="Nucleotide_cyclase"/>
</dbReference>
<dbReference type="InterPro" id="IPR035965">
    <property type="entry name" value="PAS-like_dom_sf"/>
</dbReference>
<name>M9REQ3_9RHOB</name>
<dbReference type="InterPro" id="IPR001610">
    <property type="entry name" value="PAC"/>
</dbReference>
<evidence type="ECO:0000259" key="3">
    <source>
        <dbReference type="PROSITE" id="PS50887"/>
    </source>
</evidence>
<organism evidence="4 5">
    <name type="scientific">Octadecabacter arcticus 238</name>
    <dbReference type="NCBI Taxonomy" id="391616"/>
    <lineage>
        <taxon>Bacteria</taxon>
        <taxon>Pseudomonadati</taxon>
        <taxon>Pseudomonadota</taxon>
        <taxon>Alphaproteobacteria</taxon>
        <taxon>Rhodobacterales</taxon>
        <taxon>Roseobacteraceae</taxon>
        <taxon>Octadecabacter</taxon>
    </lineage>
</organism>